<feature type="transmembrane region" description="Helical" evidence="1">
    <location>
        <begin position="228"/>
        <end position="253"/>
    </location>
</feature>
<feature type="transmembrane region" description="Helical" evidence="1">
    <location>
        <begin position="310"/>
        <end position="329"/>
    </location>
</feature>
<evidence type="ECO:0000256" key="1">
    <source>
        <dbReference type="SAM" id="Phobius"/>
    </source>
</evidence>
<evidence type="ECO:0000313" key="3">
    <source>
        <dbReference type="Proteomes" id="UP000272928"/>
    </source>
</evidence>
<feature type="transmembrane region" description="Helical" evidence="1">
    <location>
        <begin position="335"/>
        <end position="354"/>
    </location>
</feature>
<feature type="transmembrane region" description="Helical" evidence="1">
    <location>
        <begin position="164"/>
        <end position="181"/>
    </location>
</feature>
<reference evidence="2 3" key="1">
    <citation type="submission" date="2018-11" db="EMBL/GenBank/DDBJ databases">
        <title>Species Designations Belie Phenotypic and Genotypic Heterogeneity in Oral Streptococci.</title>
        <authorList>
            <person name="Velsko I."/>
        </authorList>
    </citation>
    <scope>NUCLEOTIDE SEQUENCE [LARGE SCALE GENOMIC DNA]</scope>
    <source>
        <strain evidence="2 3">BCA16</strain>
    </source>
</reference>
<keyword evidence="1" id="KW-1133">Transmembrane helix</keyword>
<dbReference type="EMBL" id="RJNQ01000004">
    <property type="protein sequence ID" value="RSI78765.1"/>
    <property type="molecule type" value="Genomic_DNA"/>
</dbReference>
<sequence length="416" mass="48038">MVLLLLTFAFFLVFPVLSISLSVIGLVNDKKRSKIYLLLISLAISIIALRYIPHPMDDGAFHFRATAVLTRYDSIFEMFKAFSNGWRVGNYDYGSIPIFTSLMYLVRNTHHYSLLSFISAFITYFSFGYVVVDLFKDLGKTSKLSYVAVLIAVLCLNNYRYTTSGMRFCMAVALMMLLLYLESKKGYTSLKTAIWYLLPLGVHSAVIYFVGLRFLFPLIKRVTLTKSLFVLLGFPILFNLVPWLANLVGWTYLQSFIRKIEVYSDNSSYSQFFNTTLTMRLYVGIVLMVLFVLLYLGIVNSLKTTDDWRFSFVTMTYYITLLSMGSIPFRNIYDRNLFLLLPMIVVSTYILFTYRYQLKIIANRNVVYGLTMGILCLSCAVGVFYNNNFPFAFIDFSKTDLLMKNIFQFFSNLPFT</sequence>
<evidence type="ECO:0008006" key="4">
    <source>
        <dbReference type="Google" id="ProtNLM"/>
    </source>
</evidence>
<keyword evidence="1" id="KW-0472">Membrane</keyword>
<organism evidence="2 3">
    <name type="scientific">Streptococcus mitis</name>
    <dbReference type="NCBI Taxonomy" id="28037"/>
    <lineage>
        <taxon>Bacteria</taxon>
        <taxon>Bacillati</taxon>
        <taxon>Bacillota</taxon>
        <taxon>Bacilli</taxon>
        <taxon>Lactobacillales</taxon>
        <taxon>Streptococcaceae</taxon>
        <taxon>Streptococcus</taxon>
        <taxon>Streptococcus mitis group</taxon>
    </lineage>
</organism>
<dbReference type="RefSeq" id="WP_125827431.1">
    <property type="nucleotide sequence ID" value="NZ_RJNQ01000004.1"/>
</dbReference>
<proteinExistence type="predicted"/>
<gene>
    <name evidence="2" type="ORF">D8856_02480</name>
</gene>
<feature type="transmembrane region" description="Helical" evidence="1">
    <location>
        <begin position="193"/>
        <end position="216"/>
    </location>
</feature>
<name>A0A428CL59_STRMT</name>
<protein>
    <recommendedName>
        <fullName evidence="4">Polymerase</fullName>
    </recommendedName>
</protein>
<comment type="caution">
    <text evidence="2">The sequence shown here is derived from an EMBL/GenBank/DDBJ whole genome shotgun (WGS) entry which is preliminary data.</text>
</comment>
<feature type="transmembrane region" description="Helical" evidence="1">
    <location>
        <begin position="34"/>
        <end position="52"/>
    </location>
</feature>
<dbReference type="AlphaFoldDB" id="A0A428CL59"/>
<feature type="transmembrane region" description="Helical" evidence="1">
    <location>
        <begin position="279"/>
        <end position="298"/>
    </location>
</feature>
<feature type="transmembrane region" description="Helical" evidence="1">
    <location>
        <begin position="366"/>
        <end position="385"/>
    </location>
</feature>
<feature type="transmembrane region" description="Helical" evidence="1">
    <location>
        <begin position="144"/>
        <end position="159"/>
    </location>
</feature>
<keyword evidence="1" id="KW-0812">Transmembrane</keyword>
<evidence type="ECO:0000313" key="2">
    <source>
        <dbReference type="EMBL" id="RSI78765.1"/>
    </source>
</evidence>
<accession>A0A428CL59</accession>
<dbReference type="Proteomes" id="UP000272928">
    <property type="component" value="Unassembled WGS sequence"/>
</dbReference>
<feature type="transmembrane region" description="Helical" evidence="1">
    <location>
        <begin position="112"/>
        <end position="132"/>
    </location>
</feature>